<name>A0A5B7FCM1_PORTR</name>
<protein>
    <submittedName>
        <fullName evidence="2">Uncharacterized protein</fullName>
    </submittedName>
</protein>
<sequence>MCNKPLQQSDNASLDKKCCRAVATRSFVSRAWLLSGLEGRRVGWTGGDHRGQAGTDRERGFRKE</sequence>
<gene>
    <name evidence="2" type="ORF">E2C01_037868</name>
</gene>
<dbReference type="AlphaFoldDB" id="A0A5B7FCM1"/>
<dbReference type="Proteomes" id="UP000324222">
    <property type="component" value="Unassembled WGS sequence"/>
</dbReference>
<dbReference type="EMBL" id="VSRR010006175">
    <property type="protein sequence ID" value="MPC44202.1"/>
    <property type="molecule type" value="Genomic_DNA"/>
</dbReference>
<evidence type="ECO:0000313" key="3">
    <source>
        <dbReference type="Proteomes" id="UP000324222"/>
    </source>
</evidence>
<keyword evidence="3" id="KW-1185">Reference proteome</keyword>
<reference evidence="2 3" key="1">
    <citation type="submission" date="2019-05" db="EMBL/GenBank/DDBJ databases">
        <title>Another draft genome of Portunus trituberculatus and its Hox gene families provides insights of decapod evolution.</title>
        <authorList>
            <person name="Jeong J.-H."/>
            <person name="Song I."/>
            <person name="Kim S."/>
            <person name="Choi T."/>
            <person name="Kim D."/>
            <person name="Ryu S."/>
            <person name="Kim W."/>
        </authorList>
    </citation>
    <scope>NUCLEOTIDE SEQUENCE [LARGE SCALE GENOMIC DNA]</scope>
    <source>
        <tissue evidence="2">Muscle</tissue>
    </source>
</reference>
<proteinExistence type="predicted"/>
<feature type="region of interest" description="Disordered" evidence="1">
    <location>
        <begin position="40"/>
        <end position="64"/>
    </location>
</feature>
<organism evidence="2 3">
    <name type="scientific">Portunus trituberculatus</name>
    <name type="common">Swimming crab</name>
    <name type="synonym">Neptunus trituberculatus</name>
    <dbReference type="NCBI Taxonomy" id="210409"/>
    <lineage>
        <taxon>Eukaryota</taxon>
        <taxon>Metazoa</taxon>
        <taxon>Ecdysozoa</taxon>
        <taxon>Arthropoda</taxon>
        <taxon>Crustacea</taxon>
        <taxon>Multicrustacea</taxon>
        <taxon>Malacostraca</taxon>
        <taxon>Eumalacostraca</taxon>
        <taxon>Eucarida</taxon>
        <taxon>Decapoda</taxon>
        <taxon>Pleocyemata</taxon>
        <taxon>Brachyura</taxon>
        <taxon>Eubrachyura</taxon>
        <taxon>Portunoidea</taxon>
        <taxon>Portunidae</taxon>
        <taxon>Portuninae</taxon>
        <taxon>Portunus</taxon>
    </lineage>
</organism>
<comment type="caution">
    <text evidence="2">The sequence shown here is derived from an EMBL/GenBank/DDBJ whole genome shotgun (WGS) entry which is preliminary data.</text>
</comment>
<accession>A0A5B7FCM1</accession>
<evidence type="ECO:0000256" key="1">
    <source>
        <dbReference type="SAM" id="MobiDB-lite"/>
    </source>
</evidence>
<feature type="compositionally biased region" description="Basic and acidic residues" evidence="1">
    <location>
        <begin position="47"/>
        <end position="64"/>
    </location>
</feature>
<evidence type="ECO:0000313" key="2">
    <source>
        <dbReference type="EMBL" id="MPC44202.1"/>
    </source>
</evidence>